<protein>
    <recommendedName>
        <fullName evidence="4">Alpha/beta hydrolase</fullName>
    </recommendedName>
</protein>
<dbReference type="SUPFAM" id="SSF53474">
    <property type="entry name" value="alpha/beta-Hydrolases"/>
    <property type="match status" value="1"/>
</dbReference>
<keyword evidence="1" id="KW-0472">Membrane</keyword>
<keyword evidence="1" id="KW-0812">Transmembrane</keyword>
<keyword evidence="1" id="KW-1133">Transmembrane helix</keyword>
<sequence>MNIQKRLVVQFTGYEGLHAKAIRGRHIQAVNDFDKLWQVKSTIGPISRASDFTSAMHVTCKAKNWQTETEFCQFSSAEIYDHYAERNTLTRIVTGFRAFANIVLTGTLYRYACNSWRFVLFFLWPFLLSAALIAITGLIAAAPLITGFSSLHLLWSVPLSLIIASVLIRHPGEKVFFSYLLDDWAAAYDRIKSKSPLMQAQRKDFADTLTSKLDQTDAQEVIIFAHSLGSVQAIEALADVWRERPDLLRKTPVSLLITGSCLLMIALHPRAKKLREDVRLIMEESPVIWTEIQVLTDIIHFYGSNPAKALKINPRQKTLIHKMRFKHMHSEKRYQRAKGNFFRMHLLYLKGAQIKNFYDPGMMLHGPFSLQYLVSEQWGQPAPIELIAASEA</sequence>
<dbReference type="EMBL" id="JACIIU010000001">
    <property type="protein sequence ID" value="MBB6259973.1"/>
    <property type="molecule type" value="Genomic_DNA"/>
</dbReference>
<keyword evidence="3" id="KW-1185">Reference proteome</keyword>
<dbReference type="RefSeq" id="WP_184219417.1">
    <property type="nucleotide sequence ID" value="NZ_JACIIU010000001.1"/>
</dbReference>
<proteinExistence type="predicted"/>
<evidence type="ECO:0000313" key="3">
    <source>
        <dbReference type="Proteomes" id="UP000555393"/>
    </source>
</evidence>
<dbReference type="InterPro" id="IPR029058">
    <property type="entry name" value="AB_hydrolase_fold"/>
</dbReference>
<organism evidence="2 3">
    <name type="scientific">Paenochrobactrum gallinarii</name>
    <dbReference type="NCBI Taxonomy" id="643673"/>
    <lineage>
        <taxon>Bacteria</taxon>
        <taxon>Pseudomonadati</taxon>
        <taxon>Pseudomonadota</taxon>
        <taxon>Alphaproteobacteria</taxon>
        <taxon>Hyphomicrobiales</taxon>
        <taxon>Brucellaceae</taxon>
        <taxon>Paenochrobactrum</taxon>
    </lineage>
</organism>
<feature type="transmembrane region" description="Helical" evidence="1">
    <location>
        <begin position="151"/>
        <end position="168"/>
    </location>
</feature>
<evidence type="ECO:0000313" key="2">
    <source>
        <dbReference type="EMBL" id="MBB6259973.1"/>
    </source>
</evidence>
<accession>A0A841LPL9</accession>
<evidence type="ECO:0000256" key="1">
    <source>
        <dbReference type="SAM" id="Phobius"/>
    </source>
</evidence>
<dbReference type="AlphaFoldDB" id="A0A841LPL9"/>
<evidence type="ECO:0008006" key="4">
    <source>
        <dbReference type="Google" id="ProtNLM"/>
    </source>
</evidence>
<dbReference type="Proteomes" id="UP000555393">
    <property type="component" value="Unassembled WGS sequence"/>
</dbReference>
<name>A0A841LPL9_9HYPH</name>
<comment type="caution">
    <text evidence="2">The sequence shown here is derived from an EMBL/GenBank/DDBJ whole genome shotgun (WGS) entry which is preliminary data.</text>
</comment>
<reference evidence="2 3" key="1">
    <citation type="submission" date="2020-08" db="EMBL/GenBank/DDBJ databases">
        <title>Genomic Encyclopedia of Type Strains, Phase IV (KMG-IV): sequencing the most valuable type-strain genomes for metagenomic binning, comparative biology and taxonomic classification.</title>
        <authorList>
            <person name="Goeker M."/>
        </authorList>
    </citation>
    <scope>NUCLEOTIDE SEQUENCE [LARGE SCALE GENOMIC DNA]</scope>
    <source>
        <strain evidence="2 3">DSM 22336</strain>
    </source>
</reference>
<gene>
    <name evidence="2" type="ORF">FHS77_000481</name>
</gene>
<feature type="transmembrane region" description="Helical" evidence="1">
    <location>
        <begin position="118"/>
        <end position="145"/>
    </location>
</feature>